<dbReference type="EMBL" id="CP036271">
    <property type="protein sequence ID" value="QDT54055.1"/>
    <property type="molecule type" value="Genomic_DNA"/>
</dbReference>
<dbReference type="InParanoid" id="A0A517SD76"/>
<feature type="chain" id="PRO_5021765759" evidence="1">
    <location>
        <begin position="23"/>
        <end position="168"/>
    </location>
</feature>
<evidence type="ECO:0000313" key="2">
    <source>
        <dbReference type="EMBL" id="QDT54055.1"/>
    </source>
</evidence>
<dbReference type="OrthoDB" id="299778at2"/>
<feature type="signal peptide" evidence="1">
    <location>
        <begin position="1"/>
        <end position="22"/>
    </location>
</feature>
<dbReference type="KEGG" id="ccos:Pan44_20820"/>
<proteinExistence type="predicted"/>
<keyword evidence="3" id="KW-1185">Reference proteome</keyword>
<keyword evidence="1" id="KW-0732">Signal</keyword>
<accession>A0A517SD76</accession>
<evidence type="ECO:0000256" key="1">
    <source>
        <dbReference type="SAM" id="SignalP"/>
    </source>
</evidence>
<gene>
    <name evidence="2" type="ORF">Pan44_20820</name>
</gene>
<name>A0A517SD76_9PLAN</name>
<protein>
    <submittedName>
        <fullName evidence="2">Uncharacterized protein</fullName>
    </submittedName>
</protein>
<dbReference type="PROSITE" id="PS51257">
    <property type="entry name" value="PROKAR_LIPOPROTEIN"/>
    <property type="match status" value="1"/>
</dbReference>
<dbReference type="AlphaFoldDB" id="A0A517SD76"/>
<dbReference type="RefSeq" id="WP_145029785.1">
    <property type="nucleotide sequence ID" value="NZ_CP036271.1"/>
</dbReference>
<evidence type="ECO:0000313" key="3">
    <source>
        <dbReference type="Proteomes" id="UP000315700"/>
    </source>
</evidence>
<reference evidence="2 3" key="1">
    <citation type="submission" date="2019-02" db="EMBL/GenBank/DDBJ databases">
        <title>Deep-cultivation of Planctomycetes and their phenomic and genomic characterization uncovers novel biology.</title>
        <authorList>
            <person name="Wiegand S."/>
            <person name="Jogler M."/>
            <person name="Boedeker C."/>
            <person name="Pinto D."/>
            <person name="Vollmers J."/>
            <person name="Rivas-Marin E."/>
            <person name="Kohn T."/>
            <person name="Peeters S.H."/>
            <person name="Heuer A."/>
            <person name="Rast P."/>
            <person name="Oberbeckmann S."/>
            <person name="Bunk B."/>
            <person name="Jeske O."/>
            <person name="Meyerdierks A."/>
            <person name="Storesund J.E."/>
            <person name="Kallscheuer N."/>
            <person name="Luecker S."/>
            <person name="Lage O.M."/>
            <person name="Pohl T."/>
            <person name="Merkel B.J."/>
            <person name="Hornburger P."/>
            <person name="Mueller R.-W."/>
            <person name="Bruemmer F."/>
            <person name="Labrenz M."/>
            <person name="Spormann A.M."/>
            <person name="Op den Camp H."/>
            <person name="Overmann J."/>
            <person name="Amann R."/>
            <person name="Jetten M.S.M."/>
            <person name="Mascher T."/>
            <person name="Medema M.H."/>
            <person name="Devos D.P."/>
            <person name="Kaster A.-K."/>
            <person name="Ovreas L."/>
            <person name="Rohde M."/>
            <person name="Galperin M.Y."/>
            <person name="Jogler C."/>
        </authorList>
    </citation>
    <scope>NUCLEOTIDE SEQUENCE [LARGE SCALE GENOMIC DNA]</scope>
    <source>
        <strain evidence="2 3">Pan44</strain>
    </source>
</reference>
<organism evidence="2 3">
    <name type="scientific">Caulifigura coniformis</name>
    <dbReference type="NCBI Taxonomy" id="2527983"/>
    <lineage>
        <taxon>Bacteria</taxon>
        <taxon>Pseudomonadati</taxon>
        <taxon>Planctomycetota</taxon>
        <taxon>Planctomycetia</taxon>
        <taxon>Planctomycetales</taxon>
        <taxon>Planctomycetaceae</taxon>
        <taxon>Caulifigura</taxon>
    </lineage>
</organism>
<sequence precursor="true">MCRVQFSVRAFLAICILVPALAGCGKPKVDSRAEFDHDVETVWSRNWNLVDAEKFLGSGGLFVDSGEPEAQALDRPHILPLLKLLREKHGLKWQAAVHKKKTGFAVALVARIPAGSEVETITRTLDQEQGAFPGEILWKFGHRWMSIDFLDQEYLEWEREAERKSQAT</sequence>
<dbReference type="Proteomes" id="UP000315700">
    <property type="component" value="Chromosome"/>
</dbReference>